<name>A0A7K3LX16_9ACTN</name>
<comment type="caution">
    <text evidence="2">The sequence shown here is derived from an EMBL/GenBank/DDBJ whole genome shotgun (WGS) entry which is preliminary data.</text>
</comment>
<organism evidence="2 3">
    <name type="scientific">Phytoactinopolyspora mesophila</name>
    <dbReference type="NCBI Taxonomy" id="2650750"/>
    <lineage>
        <taxon>Bacteria</taxon>
        <taxon>Bacillati</taxon>
        <taxon>Actinomycetota</taxon>
        <taxon>Actinomycetes</taxon>
        <taxon>Jiangellales</taxon>
        <taxon>Jiangellaceae</taxon>
        <taxon>Phytoactinopolyspora</taxon>
    </lineage>
</organism>
<dbReference type="Proteomes" id="UP000460435">
    <property type="component" value="Unassembled WGS sequence"/>
</dbReference>
<dbReference type="RefSeq" id="WP_162448271.1">
    <property type="nucleotide sequence ID" value="NZ_WLZY01000001.1"/>
</dbReference>
<keyword evidence="1" id="KW-0472">Membrane</keyword>
<keyword evidence="1" id="KW-1133">Transmembrane helix</keyword>
<evidence type="ECO:0000313" key="2">
    <source>
        <dbReference type="EMBL" id="NDL55569.1"/>
    </source>
</evidence>
<accession>A0A7K3LX16</accession>
<keyword evidence="1" id="KW-0812">Transmembrane</keyword>
<feature type="transmembrane region" description="Helical" evidence="1">
    <location>
        <begin position="65"/>
        <end position="87"/>
    </location>
</feature>
<feature type="transmembrane region" description="Helical" evidence="1">
    <location>
        <begin position="93"/>
        <end position="115"/>
    </location>
</feature>
<sequence length="250" mass="27349">MSEQNTHGDLSTLPWPDGWRWTPRRDRDYQAKAATGVRTVEVEFEGAREPALLLPMRSVPRWQGIVFTVAGVGLLATAVLIGVVSVATQTWTGIVGVLVIGGAGTVFGLGGLAGLRSRKEAVAGLLLSPSRLIFDGSVDRLAMSWNDVAGFRLYMIRYGFRVLFPMPWHNWLSIDARDPHAVLASAGHEAAARLARRLKGKSVVAVADNRMIMSPLVAYHTLRYYLENPADRRELAGAEAVNRVHKGLLL</sequence>
<keyword evidence="3" id="KW-1185">Reference proteome</keyword>
<dbReference type="AlphaFoldDB" id="A0A7K3LX16"/>
<proteinExistence type="predicted"/>
<gene>
    <name evidence="2" type="ORF">F7O44_00625</name>
</gene>
<reference evidence="2 3" key="1">
    <citation type="submission" date="2019-11" db="EMBL/GenBank/DDBJ databases">
        <authorList>
            <person name="Li X.-J."/>
            <person name="Feng X.-M."/>
        </authorList>
    </citation>
    <scope>NUCLEOTIDE SEQUENCE [LARGE SCALE GENOMIC DNA]</scope>
    <source>
        <strain evidence="2 3">XMNu-373</strain>
    </source>
</reference>
<evidence type="ECO:0000313" key="3">
    <source>
        <dbReference type="Proteomes" id="UP000460435"/>
    </source>
</evidence>
<protein>
    <submittedName>
        <fullName evidence="2">Uncharacterized protein</fullName>
    </submittedName>
</protein>
<evidence type="ECO:0000256" key="1">
    <source>
        <dbReference type="SAM" id="Phobius"/>
    </source>
</evidence>
<dbReference type="EMBL" id="WLZY01000001">
    <property type="protein sequence ID" value="NDL55569.1"/>
    <property type="molecule type" value="Genomic_DNA"/>
</dbReference>